<dbReference type="AlphaFoldDB" id="A0A7Y2NYF5"/>
<feature type="domain" description="Helix-turn-helix" evidence="1">
    <location>
        <begin position="7"/>
        <end position="59"/>
    </location>
</feature>
<protein>
    <submittedName>
        <fullName evidence="2">Helix-turn-helix domain-containing protein</fullName>
    </submittedName>
</protein>
<gene>
    <name evidence="2" type="ORF">HGB41_07015</name>
</gene>
<evidence type="ECO:0000313" key="2">
    <source>
        <dbReference type="EMBL" id="NNG22752.1"/>
    </source>
</evidence>
<accession>A0A7Y2NYF5</accession>
<dbReference type="EMBL" id="JABAIV010000002">
    <property type="protein sequence ID" value="NNG22752.1"/>
    <property type="molecule type" value="Genomic_DNA"/>
</dbReference>
<comment type="caution">
    <text evidence="2">The sequence shown here is derived from an EMBL/GenBank/DDBJ whole genome shotgun (WGS) entry which is preliminary data.</text>
</comment>
<dbReference type="InterPro" id="IPR041657">
    <property type="entry name" value="HTH_17"/>
</dbReference>
<reference evidence="2 3" key="1">
    <citation type="submission" date="2020-04" db="EMBL/GenBank/DDBJ databases">
        <title>Massilia sp. nov., a cold adapted bacteria isolated from Arctic soil.</title>
        <authorList>
            <person name="Son J."/>
            <person name="Ka J.-O."/>
        </authorList>
    </citation>
    <scope>NUCLEOTIDE SEQUENCE [LARGE SCALE GENOMIC DNA]</scope>
    <source>
        <strain evidence="2 3">ML15P13</strain>
    </source>
</reference>
<keyword evidence="3" id="KW-1185">Reference proteome</keyword>
<dbReference type="InterPro" id="IPR009061">
    <property type="entry name" value="DNA-bd_dom_put_sf"/>
</dbReference>
<organism evidence="2 3">
    <name type="scientific">Telluria aromaticivorans</name>
    <dbReference type="NCBI Taxonomy" id="2725995"/>
    <lineage>
        <taxon>Bacteria</taxon>
        <taxon>Pseudomonadati</taxon>
        <taxon>Pseudomonadota</taxon>
        <taxon>Betaproteobacteria</taxon>
        <taxon>Burkholderiales</taxon>
        <taxon>Oxalobacteraceae</taxon>
        <taxon>Telluria group</taxon>
        <taxon>Telluria</taxon>
    </lineage>
</organism>
<evidence type="ECO:0000259" key="1">
    <source>
        <dbReference type="Pfam" id="PF12728"/>
    </source>
</evidence>
<dbReference type="RefSeq" id="WP_171082577.1">
    <property type="nucleotide sequence ID" value="NZ_JABAIV010000002.1"/>
</dbReference>
<proteinExistence type="predicted"/>
<name>A0A7Y2NYF5_9BURK</name>
<dbReference type="Proteomes" id="UP000533905">
    <property type="component" value="Unassembled WGS sequence"/>
</dbReference>
<dbReference type="SUPFAM" id="SSF46955">
    <property type="entry name" value="Putative DNA-binding domain"/>
    <property type="match status" value="1"/>
</dbReference>
<evidence type="ECO:0000313" key="3">
    <source>
        <dbReference type="Proteomes" id="UP000533905"/>
    </source>
</evidence>
<sequence length="62" mass="6962">MHELSSFLTTKEVATLLRIAPQTLEKARSTGLGPQIPFVKVGRSVRYARGDVYAWTESKRNV</sequence>
<dbReference type="Pfam" id="PF12728">
    <property type="entry name" value="HTH_17"/>
    <property type="match status" value="1"/>
</dbReference>